<reference evidence="1 2" key="1">
    <citation type="submission" date="2015-11" db="EMBL/GenBank/DDBJ databases">
        <title>Genomic Taxonomy of the Vibrionaceae.</title>
        <authorList>
            <person name="Gomez-Gil B."/>
            <person name="Enciso-Ibarra J."/>
        </authorList>
    </citation>
    <scope>NUCLEOTIDE SEQUENCE [LARGE SCALE GENOMIC DNA]</scope>
    <source>
        <strain evidence="1 2">CAIM 912</strain>
    </source>
</reference>
<protein>
    <submittedName>
        <fullName evidence="1">MSHA biogenesis protein MshP</fullName>
    </submittedName>
</protein>
<dbReference type="AlphaFoldDB" id="A0A135I3L5"/>
<organism evidence="1 2">
    <name type="scientific">Enterovibrio coralii</name>
    <dbReference type="NCBI Taxonomy" id="294935"/>
    <lineage>
        <taxon>Bacteria</taxon>
        <taxon>Pseudomonadati</taxon>
        <taxon>Pseudomonadota</taxon>
        <taxon>Gammaproteobacteria</taxon>
        <taxon>Vibrionales</taxon>
        <taxon>Vibrionaceae</taxon>
        <taxon>Enterovibrio</taxon>
    </lineage>
</organism>
<keyword evidence="2" id="KW-1185">Reference proteome</keyword>
<proteinExistence type="predicted"/>
<comment type="caution">
    <text evidence="1">The sequence shown here is derived from an EMBL/GenBank/DDBJ whole genome shotgun (WGS) entry which is preliminary data.</text>
</comment>
<dbReference type="RefSeq" id="WP_067419675.1">
    <property type="nucleotide sequence ID" value="NZ_LNTY01000058.1"/>
</dbReference>
<evidence type="ECO:0000313" key="2">
    <source>
        <dbReference type="Proteomes" id="UP000070529"/>
    </source>
</evidence>
<accession>A0A135I3L5</accession>
<dbReference type="OrthoDB" id="6401889at2"/>
<name>A0A135I3L5_9GAMM</name>
<dbReference type="STRING" id="294935.ATN88_13445"/>
<gene>
    <name evidence="1" type="ORF">ATN88_13445</name>
</gene>
<evidence type="ECO:0000313" key="1">
    <source>
        <dbReference type="EMBL" id="KXF80032.1"/>
    </source>
</evidence>
<sequence>MRHNLRHSQRGSMLIVAVFALTAMAALGTVLMQINWSQKDTTTREVLGARAWFAASSGTEYAMTKLFPLATIPANVVSEATLAQQACSAIPDVGETIDFSASGLTGCTVTVSCDIVAGTVEQYLITSKGQCGSAQFSVTRTQESWAKVLVP</sequence>
<dbReference type="EMBL" id="LNTY01000058">
    <property type="protein sequence ID" value="KXF80032.1"/>
    <property type="molecule type" value="Genomic_DNA"/>
</dbReference>
<dbReference type="Proteomes" id="UP000070529">
    <property type="component" value="Unassembled WGS sequence"/>
</dbReference>